<evidence type="ECO:0000313" key="2">
    <source>
        <dbReference type="WBParaSite" id="PDA_v2.g8305.t1"/>
    </source>
</evidence>
<name>A0A914R1E4_9BILA</name>
<dbReference type="AlphaFoldDB" id="A0A914R1E4"/>
<organism evidence="1 2">
    <name type="scientific">Panagrolaimus davidi</name>
    <dbReference type="NCBI Taxonomy" id="227884"/>
    <lineage>
        <taxon>Eukaryota</taxon>
        <taxon>Metazoa</taxon>
        <taxon>Ecdysozoa</taxon>
        <taxon>Nematoda</taxon>
        <taxon>Chromadorea</taxon>
        <taxon>Rhabditida</taxon>
        <taxon>Tylenchina</taxon>
        <taxon>Panagrolaimomorpha</taxon>
        <taxon>Panagrolaimoidea</taxon>
        <taxon>Panagrolaimidae</taxon>
        <taxon>Panagrolaimus</taxon>
    </lineage>
</organism>
<evidence type="ECO:0000313" key="1">
    <source>
        <dbReference type="Proteomes" id="UP000887578"/>
    </source>
</evidence>
<keyword evidence="1" id="KW-1185">Reference proteome</keyword>
<dbReference type="WBParaSite" id="PDA_v2.g8305.t1">
    <property type="protein sequence ID" value="PDA_v2.g8305.t1"/>
    <property type="gene ID" value="PDA_v2.g8305"/>
</dbReference>
<dbReference type="Pfam" id="PF12150">
    <property type="entry name" value="MFP2b"/>
    <property type="match status" value="1"/>
</dbReference>
<dbReference type="Proteomes" id="UP000887578">
    <property type="component" value="Unplaced"/>
</dbReference>
<protein>
    <submittedName>
        <fullName evidence="2">SRR1-like domain-containing protein</fullName>
    </submittedName>
</protein>
<reference evidence="2" key="1">
    <citation type="submission" date="2022-11" db="UniProtKB">
        <authorList>
            <consortium name="WormBaseParasite"/>
        </authorList>
    </citation>
    <scope>IDENTIFICATION</scope>
</reference>
<dbReference type="PANTHER" id="PTHR31578:SF3">
    <property type="entry name" value="NEMATODE SPECIFIC PEPTIDE FAMILY"/>
    <property type="match status" value="1"/>
</dbReference>
<sequence>MAKNPPPKEDTWAFQHIGSPFPDNPVKAVGQQNMYVALWSKHGKSIHGRAWNNGGVVECSFPYSTFELTDIKDVGGEIHILQYKGDHNTLGYWYEWIKFKDRAVKPGERQLVKCGDSLPILWKDRKDGAIVGDVDPVLQEARFSHDGIAEKLSGDALSDIARVHQLITPHLIGSKVISIHVYGSSFLDQNESVNTGGFSSREPGPCQLAVAMKMRDRYAADFVNISLFAQEPQYMEAEEDFLRDNNILCSTNETFNKELLGHIADLDSPNIQAKAIVFMICPAPNMLPAFIHTNFDILDRIIFISYKPDFVASKHSRGEYYHQILNDYAALCEPPVELSFNAGTLGRQVYGERESWVYTITKKNADMFRRRYQY</sequence>
<dbReference type="InterPro" id="IPR021010">
    <property type="entry name" value="Cytosolic_motility_protein"/>
</dbReference>
<dbReference type="SUPFAM" id="SSF141739">
    <property type="entry name" value="MFPT repeat-like"/>
    <property type="match status" value="1"/>
</dbReference>
<proteinExistence type="predicted"/>
<dbReference type="PANTHER" id="PTHR31578">
    <property type="entry name" value="PROTEIN CBG21223-RELATED"/>
    <property type="match status" value="1"/>
</dbReference>
<accession>A0A914R1E4</accession>